<proteinExistence type="predicted"/>
<keyword evidence="2" id="KW-1185">Reference proteome</keyword>
<dbReference type="InterPro" id="IPR011990">
    <property type="entry name" value="TPR-like_helical_dom_sf"/>
</dbReference>
<protein>
    <recommendedName>
        <fullName evidence="3">Tetratricopeptide repeat protein</fullName>
    </recommendedName>
</protein>
<accession>A0ABW0EQ72</accession>
<dbReference type="SMART" id="SM00028">
    <property type="entry name" value="TPR"/>
    <property type="match status" value="3"/>
</dbReference>
<reference evidence="2" key="1">
    <citation type="journal article" date="2019" name="Int. J. Syst. Evol. Microbiol.">
        <title>The Global Catalogue of Microorganisms (GCM) 10K type strain sequencing project: providing services to taxonomists for standard genome sequencing and annotation.</title>
        <authorList>
            <consortium name="The Broad Institute Genomics Platform"/>
            <consortium name="The Broad Institute Genome Sequencing Center for Infectious Disease"/>
            <person name="Wu L."/>
            <person name="Ma J."/>
        </authorList>
    </citation>
    <scope>NUCLEOTIDE SEQUENCE [LARGE SCALE GENOMIC DNA]</scope>
    <source>
        <strain evidence="2">CCUG 59778</strain>
    </source>
</reference>
<dbReference type="Gene3D" id="1.25.40.10">
    <property type="entry name" value="Tetratricopeptide repeat domain"/>
    <property type="match status" value="2"/>
</dbReference>
<dbReference type="EMBL" id="JBHSKF010000005">
    <property type="protein sequence ID" value="MFC5288180.1"/>
    <property type="molecule type" value="Genomic_DNA"/>
</dbReference>
<dbReference type="InterPro" id="IPR019734">
    <property type="entry name" value="TPR_rpt"/>
</dbReference>
<evidence type="ECO:0008006" key="3">
    <source>
        <dbReference type="Google" id="ProtNLM"/>
    </source>
</evidence>
<evidence type="ECO:0000313" key="2">
    <source>
        <dbReference type="Proteomes" id="UP001596157"/>
    </source>
</evidence>
<dbReference type="SUPFAM" id="SSF48452">
    <property type="entry name" value="TPR-like"/>
    <property type="match status" value="3"/>
</dbReference>
<sequence>MNRTEDQLGQMLGQAWDMPYGRGQIAAVEEIIRHADAQGLAQIQYAARVLAQTAYIYGGEPAKVFVPFAWCLSVHDKGEADPHYDSSLLWNFKAISHALLKFPEVPLDRVLAVLDDMERRYRAAGHTMNPVHMCRAKVAHHVGDDALAAEQYRLWCAAPRGEMADCAGCEPTAKIVFLTEDDRDDDAIALARPVLGGQLTCPEQPASILTGLLFSYVRTGRLAEAADAHRTAYRQMRVHRADLSDIATHVAFCALTGNEARALELLTRHRPWLDDAPTPSAEMWFAASAALALRLAGDSEHAELAERALAIAARFDARNGTTRVSGRIRARIAAEPLVEHLPLTAARHVERATAAAPVPPPLPATPEDLVAHARDRSRLHDIAGADAAWARFDELLPEPTGDLLAMRLDVRAIHAARAKDFESAQALWAEAIALHEAEGDLVRVNQTRLRLGTVLCLSGRPDEGRALIAQGSEDVPGADDEQRCTTLVRLAHAHASAHQHDEAVTAARRAHELAEGAEGVAVALRADIALSCAEMVAPVDLAEGRRAAELAVELFTPLDAPNAVASAELVLARVRATEGDLQAGLDTLATTATDPSLRARVALLRGALSADVGDAAAAADAYGEASAIFAAEGMSEAAAYAAVDYAGACVEADRPDRAADAAEEAIPVLERLEDEQNAVRAKYVLALAHRDLAQPDHALPLLAEVAAFYRAHEIWPALGQALGVSADLLDQLDRDADAAAAYEDAATAFTHAEEIERALHNRRRAALSWHWANDPRSLTALTAAESYPVDPEVPGVHWELAMLGYDGARILAAATRAPEALARAESAITHFTAIDEPQLAAMATTLRGRLLLDLGRPAEAKQSLESALITLPEDHPQREEVRSLLGTL</sequence>
<name>A0ABW0EQ72_9PSEU</name>
<comment type="caution">
    <text evidence="1">The sequence shown here is derived from an EMBL/GenBank/DDBJ whole genome shotgun (WGS) entry which is preliminary data.</text>
</comment>
<dbReference type="Proteomes" id="UP001596157">
    <property type="component" value="Unassembled WGS sequence"/>
</dbReference>
<organism evidence="1 2">
    <name type="scientific">Actinokineospora guangxiensis</name>
    <dbReference type="NCBI Taxonomy" id="1490288"/>
    <lineage>
        <taxon>Bacteria</taxon>
        <taxon>Bacillati</taxon>
        <taxon>Actinomycetota</taxon>
        <taxon>Actinomycetes</taxon>
        <taxon>Pseudonocardiales</taxon>
        <taxon>Pseudonocardiaceae</taxon>
        <taxon>Actinokineospora</taxon>
    </lineage>
</organism>
<dbReference type="RefSeq" id="WP_378247862.1">
    <property type="nucleotide sequence ID" value="NZ_JBHSKF010000005.1"/>
</dbReference>
<gene>
    <name evidence="1" type="ORF">ACFPM7_14060</name>
</gene>
<evidence type="ECO:0000313" key="1">
    <source>
        <dbReference type="EMBL" id="MFC5288180.1"/>
    </source>
</evidence>